<geneLocation type="plasmid" evidence="4 5">
    <name>pTi6.2</name>
</geneLocation>
<evidence type="ECO:0000313" key="4">
    <source>
        <dbReference type="EMBL" id="WFS26382.1"/>
    </source>
</evidence>
<dbReference type="InterPro" id="IPR013762">
    <property type="entry name" value="Integrase-like_cat_sf"/>
</dbReference>
<dbReference type="PROSITE" id="PS51898">
    <property type="entry name" value="TYR_RECOMBINASE"/>
    <property type="match status" value="1"/>
</dbReference>
<gene>
    <name evidence="4" type="ORF">PR018_25575</name>
</gene>
<keyword evidence="1" id="KW-0229">DNA integration</keyword>
<organism evidence="4 5">
    <name type="scientific">Rhizobium rhododendri</name>
    <dbReference type="NCBI Taxonomy" id="2506430"/>
    <lineage>
        <taxon>Bacteria</taxon>
        <taxon>Pseudomonadati</taxon>
        <taxon>Pseudomonadota</taxon>
        <taxon>Alphaproteobacteria</taxon>
        <taxon>Hyphomicrobiales</taxon>
        <taxon>Rhizobiaceae</taxon>
        <taxon>Rhizobium/Agrobacterium group</taxon>
        <taxon>Rhizobium</taxon>
    </lineage>
</organism>
<accession>A0ABY8IRK5</accession>
<evidence type="ECO:0000256" key="1">
    <source>
        <dbReference type="ARBA" id="ARBA00022908"/>
    </source>
</evidence>
<dbReference type="PANTHER" id="PTHR30349">
    <property type="entry name" value="PHAGE INTEGRASE-RELATED"/>
    <property type="match status" value="1"/>
</dbReference>
<proteinExistence type="predicted"/>
<dbReference type="EMBL" id="CP117269">
    <property type="protein sequence ID" value="WFS26382.1"/>
    <property type="molecule type" value="Genomic_DNA"/>
</dbReference>
<name>A0ABY8IRK5_9HYPH</name>
<evidence type="ECO:0000313" key="5">
    <source>
        <dbReference type="Proteomes" id="UP000318939"/>
    </source>
</evidence>
<feature type="domain" description="Tyr recombinase" evidence="3">
    <location>
        <begin position="1"/>
        <end position="187"/>
    </location>
</feature>
<reference evidence="4" key="1">
    <citation type="journal article" date="2019" name="Phytopathology">
        <title>A Novel Group of Rhizobium tumorigenes-Like Agrobacteria Associated with Crown Gall Disease of Rhododendron and Blueberry.</title>
        <authorList>
            <person name="Kuzmanovic N."/>
            <person name="Behrens P."/>
            <person name="Idczak E."/>
            <person name="Wagner S."/>
            <person name="Gotz M."/>
            <person name="Sproer C."/>
            <person name="Bunk B."/>
            <person name="Overmann J."/>
            <person name="Smalla K."/>
        </authorList>
    </citation>
    <scope>NUCLEOTIDE SEQUENCE</scope>
    <source>
        <strain evidence="4">Rho-6.2</strain>
    </source>
</reference>
<dbReference type="InterPro" id="IPR011010">
    <property type="entry name" value="DNA_brk_join_enz"/>
</dbReference>
<evidence type="ECO:0000259" key="3">
    <source>
        <dbReference type="PROSITE" id="PS51898"/>
    </source>
</evidence>
<evidence type="ECO:0000256" key="2">
    <source>
        <dbReference type="ARBA" id="ARBA00023172"/>
    </source>
</evidence>
<keyword evidence="5" id="KW-1185">Reference proteome</keyword>
<dbReference type="Pfam" id="PF00589">
    <property type="entry name" value="Phage_integrase"/>
    <property type="match status" value="1"/>
</dbReference>
<dbReference type="InterPro" id="IPR002104">
    <property type="entry name" value="Integrase_catalytic"/>
</dbReference>
<protein>
    <submittedName>
        <fullName evidence="4">Tyrosine-type recombinase/integrase</fullName>
    </submittedName>
</protein>
<dbReference type="PANTHER" id="PTHR30349:SF64">
    <property type="entry name" value="PROPHAGE INTEGRASE INTD-RELATED"/>
    <property type="match status" value="1"/>
</dbReference>
<reference evidence="4" key="2">
    <citation type="journal article" date="2023" name="MicrobiologyOpen">
        <title>Genomics of the tumorigenes clade of the family Rhizobiaceae and description of Rhizobium rhododendri sp. nov.</title>
        <authorList>
            <person name="Kuzmanovic N."/>
            <person name="diCenzo G.C."/>
            <person name="Bunk B."/>
            <person name="Sproeer C."/>
            <person name="Fruehling A."/>
            <person name="Neumann-Schaal M."/>
            <person name="Overmann J."/>
            <person name="Smalla K."/>
        </authorList>
    </citation>
    <scope>NUCLEOTIDE SEQUENCE</scope>
    <source>
        <strain evidence="4">Rho-6.2</strain>
        <plasmid evidence="4">pTi6.2</plasmid>
    </source>
</reference>
<sequence>MAAARALQPQGGLPSVVFEALIGLIAATGLRISEAINLRCRDVDIEACCATVRMTKFRKSRHVPLHQSVASALDSYLLVRERFARKEEEQAFFTIAGGQRLNKRTVHGVFQRLRLAAGIMPRGSYPHVRIHDLRHTFICRRLERWQADGCDIDNAIAALSTYVGHAKVSDTYWYMTGIPDLMATAGSRFEGFALRENDYV</sequence>
<dbReference type="InterPro" id="IPR050090">
    <property type="entry name" value="Tyrosine_recombinase_XerCD"/>
</dbReference>
<keyword evidence="4" id="KW-0614">Plasmid</keyword>
<dbReference type="Proteomes" id="UP000318939">
    <property type="component" value="Plasmid pTi6.2"/>
</dbReference>
<dbReference type="SUPFAM" id="SSF56349">
    <property type="entry name" value="DNA breaking-rejoining enzymes"/>
    <property type="match status" value="1"/>
</dbReference>
<dbReference type="RefSeq" id="WP_142832590.1">
    <property type="nucleotide sequence ID" value="NZ_CP117269.1"/>
</dbReference>
<keyword evidence="2" id="KW-0233">DNA recombination</keyword>
<dbReference type="Gene3D" id="1.10.443.10">
    <property type="entry name" value="Intergrase catalytic core"/>
    <property type="match status" value="1"/>
</dbReference>